<evidence type="ECO:0000256" key="4">
    <source>
        <dbReference type="ARBA" id="ARBA00022679"/>
    </source>
</evidence>
<sequence>MPAPAESPSAPQAPAKLRRRDRIEVRESGVHGRGVYAVAPIAKGKKIIEYKGEHISWKEALRRHPHDPSDPNHTFYFSLEDGSVIDAKYGGNRARWINHACKPNCEAREKDGRVFIHALRDIEPGEELFYDYGLVIEGRQTKALKEQFACHCGAKNCRGTMLAPPEKKKKKK</sequence>
<organism evidence="9 11">
    <name type="scientific">Ralstonia mannitolilytica</name>
    <dbReference type="NCBI Taxonomy" id="105219"/>
    <lineage>
        <taxon>Bacteria</taxon>
        <taxon>Pseudomonadati</taxon>
        <taxon>Pseudomonadota</taxon>
        <taxon>Betaproteobacteria</taxon>
        <taxon>Burkholderiales</taxon>
        <taxon>Burkholderiaceae</taxon>
        <taxon>Ralstonia</taxon>
    </lineage>
</organism>
<feature type="compositionally biased region" description="Low complexity" evidence="6">
    <location>
        <begin position="1"/>
        <end position="15"/>
    </location>
</feature>
<evidence type="ECO:0000256" key="1">
    <source>
        <dbReference type="ARBA" id="ARBA00004286"/>
    </source>
</evidence>
<dbReference type="PANTHER" id="PTHR22884">
    <property type="entry name" value="SET DOMAIN PROTEINS"/>
    <property type="match status" value="1"/>
</dbReference>
<accession>A0AAD2EFT3</accession>
<evidence type="ECO:0000313" key="9">
    <source>
        <dbReference type="EMBL" id="CAJ0682726.1"/>
    </source>
</evidence>
<keyword evidence="2" id="KW-0158">Chromosome</keyword>
<dbReference type="GO" id="GO:0032259">
    <property type="term" value="P:methylation"/>
    <property type="evidence" value="ECO:0007669"/>
    <property type="project" value="UniProtKB-KW"/>
</dbReference>
<evidence type="ECO:0000256" key="5">
    <source>
        <dbReference type="ARBA" id="ARBA00022691"/>
    </source>
</evidence>
<dbReference type="Pfam" id="PF00856">
    <property type="entry name" value="SET"/>
    <property type="match status" value="1"/>
</dbReference>
<evidence type="ECO:0000313" key="10">
    <source>
        <dbReference type="EMBL" id="CAJ0859853.1"/>
    </source>
</evidence>
<comment type="caution">
    <text evidence="9">The sequence shown here is derived from an EMBL/GenBank/DDBJ whole genome shotgun (WGS) entry which is preliminary data.</text>
</comment>
<dbReference type="InterPro" id="IPR046341">
    <property type="entry name" value="SET_dom_sf"/>
</dbReference>
<dbReference type="Proteomes" id="UP001190452">
    <property type="component" value="Unassembled WGS sequence"/>
</dbReference>
<dbReference type="SMART" id="SM00317">
    <property type="entry name" value="SET"/>
    <property type="match status" value="1"/>
</dbReference>
<feature type="region of interest" description="Disordered" evidence="6">
    <location>
        <begin position="1"/>
        <end position="20"/>
    </location>
</feature>
<dbReference type="EMBL" id="CATVXE010000007">
    <property type="protein sequence ID" value="CAJ0682726.1"/>
    <property type="molecule type" value="Genomic_DNA"/>
</dbReference>
<reference evidence="9 12" key="1">
    <citation type="submission" date="2023-07" db="EMBL/GenBank/DDBJ databases">
        <authorList>
            <person name="Peeters C."/>
        </authorList>
    </citation>
    <scope>NUCLEOTIDE SEQUENCE</scope>
    <source>
        <strain evidence="10 12">R-77569</strain>
        <strain evidence="9">R-77591</strain>
    </source>
</reference>
<feature type="domain" description="Post-SET" evidence="8">
    <location>
        <begin position="146"/>
        <end position="162"/>
    </location>
</feature>
<dbReference type="EMBL" id="CAUDKV010000004">
    <property type="protein sequence ID" value="CAJ0859853.1"/>
    <property type="molecule type" value="Genomic_DNA"/>
</dbReference>
<dbReference type="PROSITE" id="PS50868">
    <property type="entry name" value="POST_SET"/>
    <property type="match status" value="1"/>
</dbReference>
<keyword evidence="5" id="KW-0949">S-adenosyl-L-methionine</keyword>
<dbReference type="Proteomes" id="UP001190002">
    <property type="component" value="Unassembled WGS sequence"/>
</dbReference>
<proteinExistence type="predicted"/>
<evidence type="ECO:0000259" key="8">
    <source>
        <dbReference type="PROSITE" id="PS50868"/>
    </source>
</evidence>
<dbReference type="InterPro" id="IPR001214">
    <property type="entry name" value="SET_dom"/>
</dbReference>
<dbReference type="InterPro" id="IPR050777">
    <property type="entry name" value="SET2_Histone-Lys_MeTrsfase"/>
</dbReference>
<protein>
    <recommendedName>
        <fullName evidence="13">SET domain-containing protein-lysine N-methyltransferase</fullName>
    </recommendedName>
</protein>
<evidence type="ECO:0000256" key="3">
    <source>
        <dbReference type="ARBA" id="ARBA00022603"/>
    </source>
</evidence>
<dbReference type="GO" id="GO:0008168">
    <property type="term" value="F:methyltransferase activity"/>
    <property type="evidence" value="ECO:0007669"/>
    <property type="project" value="UniProtKB-KW"/>
</dbReference>
<keyword evidence="3" id="KW-0489">Methyltransferase</keyword>
<dbReference type="SMART" id="SM00508">
    <property type="entry name" value="PostSET"/>
    <property type="match status" value="1"/>
</dbReference>
<dbReference type="Gene3D" id="2.170.270.10">
    <property type="entry name" value="SET domain"/>
    <property type="match status" value="1"/>
</dbReference>
<name>A0AAD2EFT3_9RALS</name>
<keyword evidence="12" id="KW-1185">Reference proteome</keyword>
<dbReference type="InterPro" id="IPR003616">
    <property type="entry name" value="Post-SET_dom"/>
</dbReference>
<evidence type="ECO:0000313" key="11">
    <source>
        <dbReference type="Proteomes" id="UP001190002"/>
    </source>
</evidence>
<evidence type="ECO:0008006" key="13">
    <source>
        <dbReference type="Google" id="ProtNLM"/>
    </source>
</evidence>
<dbReference type="GO" id="GO:0005694">
    <property type="term" value="C:chromosome"/>
    <property type="evidence" value="ECO:0007669"/>
    <property type="project" value="UniProtKB-SubCell"/>
</dbReference>
<dbReference type="PROSITE" id="PS50280">
    <property type="entry name" value="SET"/>
    <property type="match status" value="1"/>
</dbReference>
<evidence type="ECO:0000256" key="6">
    <source>
        <dbReference type="SAM" id="MobiDB-lite"/>
    </source>
</evidence>
<dbReference type="SUPFAM" id="SSF82199">
    <property type="entry name" value="SET domain"/>
    <property type="match status" value="1"/>
</dbReference>
<keyword evidence="4" id="KW-0808">Transferase</keyword>
<evidence type="ECO:0000256" key="2">
    <source>
        <dbReference type="ARBA" id="ARBA00022454"/>
    </source>
</evidence>
<evidence type="ECO:0000259" key="7">
    <source>
        <dbReference type="PROSITE" id="PS50280"/>
    </source>
</evidence>
<comment type="subcellular location">
    <subcellularLocation>
        <location evidence="1">Chromosome</location>
    </subcellularLocation>
</comment>
<dbReference type="AlphaFoldDB" id="A0AAD2EFT3"/>
<evidence type="ECO:0000313" key="12">
    <source>
        <dbReference type="Proteomes" id="UP001190452"/>
    </source>
</evidence>
<feature type="domain" description="SET" evidence="7">
    <location>
        <begin position="21"/>
        <end position="133"/>
    </location>
</feature>
<gene>
    <name evidence="10" type="ORF">R77569_01288</name>
    <name evidence="9" type="ORF">R77591_01993</name>
</gene>